<proteinExistence type="predicted"/>
<dbReference type="PANTHER" id="PTHR43755:SF1">
    <property type="entry name" value="FAD-DEPENDENT PYRIDINE NUCLEOTIDE-DISULPHIDE OXIDOREDUCTASE"/>
    <property type="match status" value="1"/>
</dbReference>
<feature type="domain" description="FAD/NAD(P)-binding" evidence="1">
    <location>
        <begin position="1"/>
        <end position="283"/>
    </location>
</feature>
<dbReference type="PANTHER" id="PTHR43755">
    <property type="match status" value="1"/>
</dbReference>
<dbReference type="Proteomes" id="UP001149140">
    <property type="component" value="Unassembled WGS sequence"/>
</dbReference>
<dbReference type="InterPro" id="IPR052541">
    <property type="entry name" value="SQRD"/>
</dbReference>
<organism evidence="2 3">
    <name type="scientific">Solirubrobacter ginsenosidimutans</name>
    <dbReference type="NCBI Taxonomy" id="490573"/>
    <lineage>
        <taxon>Bacteria</taxon>
        <taxon>Bacillati</taxon>
        <taxon>Actinomycetota</taxon>
        <taxon>Thermoleophilia</taxon>
        <taxon>Solirubrobacterales</taxon>
        <taxon>Solirubrobacteraceae</taxon>
        <taxon>Solirubrobacter</taxon>
    </lineage>
</organism>
<reference evidence="2" key="1">
    <citation type="submission" date="2022-10" db="EMBL/GenBank/DDBJ databases">
        <title>The WGS of Solirubrobacter ginsenosidimutans DSM 21036.</title>
        <authorList>
            <person name="Jiang Z."/>
        </authorList>
    </citation>
    <scope>NUCLEOTIDE SEQUENCE</scope>
    <source>
        <strain evidence="2">DSM 21036</strain>
    </source>
</reference>
<dbReference type="Gene3D" id="3.50.50.60">
    <property type="entry name" value="FAD/NAD(P)-binding domain"/>
    <property type="match status" value="2"/>
</dbReference>
<comment type="caution">
    <text evidence="2">The sequence shown here is derived from an EMBL/GenBank/DDBJ whole genome shotgun (WGS) entry which is preliminary data.</text>
</comment>
<evidence type="ECO:0000313" key="3">
    <source>
        <dbReference type="Proteomes" id="UP001149140"/>
    </source>
</evidence>
<dbReference type="SUPFAM" id="SSF51905">
    <property type="entry name" value="FAD/NAD(P)-binding domain"/>
    <property type="match status" value="1"/>
</dbReference>
<gene>
    <name evidence="2" type="ORF">OM076_27645</name>
</gene>
<dbReference type="GO" id="GO:0016491">
    <property type="term" value="F:oxidoreductase activity"/>
    <property type="evidence" value="ECO:0007669"/>
    <property type="project" value="InterPro"/>
</dbReference>
<dbReference type="InterPro" id="IPR036188">
    <property type="entry name" value="FAD/NAD-bd_sf"/>
</dbReference>
<name>A0A9X3N3B2_9ACTN</name>
<evidence type="ECO:0000313" key="2">
    <source>
        <dbReference type="EMBL" id="MDA0164078.1"/>
    </source>
</evidence>
<dbReference type="RefSeq" id="WP_270043328.1">
    <property type="nucleotide sequence ID" value="NZ_JAPDOD010000030.1"/>
</dbReference>
<dbReference type="Pfam" id="PF07992">
    <property type="entry name" value="Pyr_redox_2"/>
    <property type="match status" value="1"/>
</dbReference>
<sequence length="426" mass="44330">MDVLIAGGGVAGVEALLGLREVAGTRVRLTLLAPDPDFVYRPMAVAEPFGAGMARHVQLADIAADAGADLVADALVAVDDGARQVRLRGGGSRGFDALLVATGARAVAGVEGAVTWWPEGDPEIYGGLLRDIDEGYSKRLAIVVPPGAVWPLPAYELAIMTAGEAYALGHDDVQITVVTPERAPLSLFGPEAGAAVADELKRAGVRLITGAVAQRANGGLQLAPSGERLDVERVFAVPRLLGPAIEGLAADEEGFVLVGEDGRVRDAQRTWAAGDGVDAPLKFGGLATHQARVAVAGIARLAGVAAPPDPGEAVVQGRLLVGGTRSRRLRPTGAGQSAPLWWPQGKVAGEYLPRWLAEHGFAPTSATAAPPDGEGLVIRREVRAMAGAEAQYLFDLRRRYRIDDPAIASLGREMRAVQARSSHGTP</sequence>
<keyword evidence="3" id="KW-1185">Reference proteome</keyword>
<accession>A0A9X3N3B2</accession>
<evidence type="ECO:0000259" key="1">
    <source>
        <dbReference type="Pfam" id="PF07992"/>
    </source>
</evidence>
<dbReference type="EMBL" id="JAPDOD010000030">
    <property type="protein sequence ID" value="MDA0164078.1"/>
    <property type="molecule type" value="Genomic_DNA"/>
</dbReference>
<dbReference type="AlphaFoldDB" id="A0A9X3N3B2"/>
<protein>
    <submittedName>
        <fullName evidence="2">NAD(P)/FAD-dependent oxidoreductase</fullName>
    </submittedName>
</protein>
<dbReference type="InterPro" id="IPR023753">
    <property type="entry name" value="FAD/NAD-binding_dom"/>
</dbReference>